<dbReference type="SUPFAM" id="SSF81383">
    <property type="entry name" value="F-box domain"/>
    <property type="match status" value="1"/>
</dbReference>
<sequence>MSLKRRRSSPSLSDRDSSRTCDCKRQRHTNTSLSSFSDELLLQIFSFLDAPSVAQVDLVSRRFKQLSRDEVLWRVLYARDYARTSRRRTGKAGVSADGSTCETDKKRPSQRELGFVSKEDRLAESKTWRKRYQIRSNWLKGRYHAVRSDDAAGRLVGSWRVKLVEHNLSVCDPVDGLQGSLLLSAVPLKVHAAEENHLILQYAQTLQLVQIDKVINALQFKLLSSVDCTMEDDFSYANGHMATLSATGLLCTYSVAVGGARLISALKGAIVGKSSLVVRKQGLQTLVSVAFVAYGVLSDTVTVQQLVFENDQHTSTRVAHVAATTAGAGFKTAVRRSEEALATQNGSISYIHPFLLVAHSTSNLMTLYKVHSVPGEPLTLSKGRDLVGTGASMSSCGVGRHLRMALGLGKAGLHVWDIQNVYSKAIRLLPPGDGTLECDAETQASAPQSTEDMEIVHISEDRVLLREAGSTVTFDFTV</sequence>
<feature type="region of interest" description="Disordered" evidence="1">
    <location>
        <begin position="89"/>
        <end position="110"/>
    </location>
</feature>
<reference evidence="3 4" key="1">
    <citation type="submission" date="2016-07" db="EMBL/GenBank/DDBJ databases">
        <title>Pervasive Adenine N6-methylation of Active Genes in Fungi.</title>
        <authorList>
            <consortium name="DOE Joint Genome Institute"/>
            <person name="Mondo S.J."/>
            <person name="Dannebaum R.O."/>
            <person name="Kuo R.C."/>
            <person name="Labutti K."/>
            <person name="Haridas S."/>
            <person name="Kuo A."/>
            <person name="Salamov A."/>
            <person name="Ahrendt S.R."/>
            <person name="Lipzen A."/>
            <person name="Sullivan W."/>
            <person name="Andreopoulos W.B."/>
            <person name="Clum A."/>
            <person name="Lindquist E."/>
            <person name="Daum C."/>
            <person name="Ramamoorthy G.K."/>
            <person name="Gryganskyi A."/>
            <person name="Culley D."/>
            <person name="Magnuson J.K."/>
            <person name="James T.Y."/>
            <person name="O'Malley M.A."/>
            <person name="Stajich J.E."/>
            <person name="Spatafora J.W."/>
            <person name="Visel A."/>
            <person name="Grigoriev I.V."/>
        </authorList>
    </citation>
    <scope>NUCLEOTIDE SEQUENCE [LARGE SCALE GENOMIC DNA]</scope>
    <source>
        <strain evidence="3 4">12-1054</strain>
    </source>
</reference>
<protein>
    <recommendedName>
        <fullName evidence="2">F-box domain-containing protein</fullName>
    </recommendedName>
</protein>
<dbReference type="RefSeq" id="XP_040723504.1">
    <property type="nucleotide sequence ID" value="XM_040869841.1"/>
</dbReference>
<feature type="compositionally biased region" description="Basic and acidic residues" evidence="1">
    <location>
        <begin position="13"/>
        <end position="24"/>
    </location>
</feature>
<dbReference type="GO" id="GO:0019005">
    <property type="term" value="C:SCF ubiquitin ligase complex"/>
    <property type="evidence" value="ECO:0007669"/>
    <property type="project" value="TreeGrafter"/>
</dbReference>
<organism evidence="3 4">
    <name type="scientific">Protomyces lactucae-debilis</name>
    <dbReference type="NCBI Taxonomy" id="2754530"/>
    <lineage>
        <taxon>Eukaryota</taxon>
        <taxon>Fungi</taxon>
        <taxon>Dikarya</taxon>
        <taxon>Ascomycota</taxon>
        <taxon>Taphrinomycotina</taxon>
        <taxon>Taphrinomycetes</taxon>
        <taxon>Taphrinales</taxon>
        <taxon>Protomycetaceae</taxon>
        <taxon>Protomyces</taxon>
    </lineage>
</organism>
<feature type="region of interest" description="Disordered" evidence="1">
    <location>
        <begin position="1"/>
        <end position="24"/>
    </location>
</feature>
<proteinExistence type="predicted"/>
<dbReference type="Pfam" id="PF12937">
    <property type="entry name" value="F-box-like"/>
    <property type="match status" value="1"/>
</dbReference>
<dbReference type="OrthoDB" id="3219396at2759"/>
<dbReference type="GeneID" id="63786440"/>
<dbReference type="AlphaFoldDB" id="A0A1Y2F443"/>
<dbReference type="SMART" id="SM00256">
    <property type="entry name" value="FBOX"/>
    <property type="match status" value="1"/>
</dbReference>
<dbReference type="PANTHER" id="PTHR46731">
    <property type="entry name" value="F-BOX ONLY PROTEIN 15"/>
    <property type="match status" value="1"/>
</dbReference>
<dbReference type="Proteomes" id="UP000193685">
    <property type="component" value="Unassembled WGS sequence"/>
</dbReference>
<accession>A0A1Y2F443</accession>
<gene>
    <name evidence="3" type="ORF">BCR37DRAFT_382274</name>
</gene>
<dbReference type="InterPro" id="IPR001810">
    <property type="entry name" value="F-box_dom"/>
</dbReference>
<evidence type="ECO:0000313" key="4">
    <source>
        <dbReference type="Proteomes" id="UP000193685"/>
    </source>
</evidence>
<comment type="caution">
    <text evidence="3">The sequence shown here is derived from an EMBL/GenBank/DDBJ whole genome shotgun (WGS) entry which is preliminary data.</text>
</comment>
<dbReference type="InterPro" id="IPR036047">
    <property type="entry name" value="F-box-like_dom_sf"/>
</dbReference>
<evidence type="ECO:0000256" key="1">
    <source>
        <dbReference type="SAM" id="MobiDB-lite"/>
    </source>
</evidence>
<evidence type="ECO:0000259" key="2">
    <source>
        <dbReference type="PROSITE" id="PS50181"/>
    </source>
</evidence>
<dbReference type="STRING" id="56484.A0A1Y2F443"/>
<dbReference type="Pfam" id="PF25499">
    <property type="entry name" value="Beta-prop_pof12"/>
    <property type="match status" value="1"/>
</dbReference>
<dbReference type="Gene3D" id="1.20.1280.50">
    <property type="match status" value="1"/>
</dbReference>
<evidence type="ECO:0000313" key="3">
    <source>
        <dbReference type="EMBL" id="ORY78623.1"/>
    </source>
</evidence>
<feature type="domain" description="F-box" evidence="2">
    <location>
        <begin position="30"/>
        <end position="76"/>
    </location>
</feature>
<keyword evidence="4" id="KW-1185">Reference proteome</keyword>
<name>A0A1Y2F443_PROLT</name>
<dbReference type="PANTHER" id="PTHR46731:SF1">
    <property type="entry name" value="F-BOX ONLY PROTEIN 15"/>
    <property type="match status" value="1"/>
</dbReference>
<dbReference type="PROSITE" id="PS50181">
    <property type="entry name" value="FBOX"/>
    <property type="match status" value="1"/>
</dbReference>
<dbReference type="EMBL" id="MCFI01000017">
    <property type="protein sequence ID" value="ORY78623.1"/>
    <property type="molecule type" value="Genomic_DNA"/>
</dbReference>